<evidence type="ECO:0000313" key="2">
    <source>
        <dbReference type="Proteomes" id="UP001472677"/>
    </source>
</evidence>
<reference evidence="1 2" key="1">
    <citation type="journal article" date="2024" name="G3 (Bethesda)">
        <title>Genome assembly of Hibiscus sabdariffa L. provides insights into metabolisms of medicinal natural products.</title>
        <authorList>
            <person name="Kim T."/>
        </authorList>
    </citation>
    <scope>NUCLEOTIDE SEQUENCE [LARGE SCALE GENOMIC DNA]</scope>
    <source>
        <strain evidence="1">TK-2024</strain>
        <tissue evidence="1">Old leaves</tissue>
    </source>
</reference>
<organism evidence="1 2">
    <name type="scientific">Hibiscus sabdariffa</name>
    <name type="common">roselle</name>
    <dbReference type="NCBI Taxonomy" id="183260"/>
    <lineage>
        <taxon>Eukaryota</taxon>
        <taxon>Viridiplantae</taxon>
        <taxon>Streptophyta</taxon>
        <taxon>Embryophyta</taxon>
        <taxon>Tracheophyta</taxon>
        <taxon>Spermatophyta</taxon>
        <taxon>Magnoliopsida</taxon>
        <taxon>eudicotyledons</taxon>
        <taxon>Gunneridae</taxon>
        <taxon>Pentapetalae</taxon>
        <taxon>rosids</taxon>
        <taxon>malvids</taxon>
        <taxon>Malvales</taxon>
        <taxon>Malvaceae</taxon>
        <taxon>Malvoideae</taxon>
        <taxon>Hibiscus</taxon>
    </lineage>
</organism>
<proteinExistence type="predicted"/>
<protein>
    <submittedName>
        <fullName evidence="1">Uncharacterized protein</fullName>
    </submittedName>
</protein>
<keyword evidence="2" id="KW-1185">Reference proteome</keyword>
<accession>A0ABR2B0L8</accession>
<gene>
    <name evidence="1" type="ORF">V6N12_000115</name>
</gene>
<sequence>MEAAKPVKRQCMGGETTESCWLEPSVLSLFPVFSIFLSRAYLVSVQTKPGTCTIDLGALAKVPIIFLRQIMSHNALLSLCCHLRYLCNKSNGIRGLQYNMY</sequence>
<dbReference type="Proteomes" id="UP001472677">
    <property type="component" value="Unassembled WGS sequence"/>
</dbReference>
<comment type="caution">
    <text evidence="1">The sequence shown here is derived from an EMBL/GenBank/DDBJ whole genome shotgun (WGS) entry which is preliminary data.</text>
</comment>
<dbReference type="EMBL" id="JBBPBM010000233">
    <property type="protein sequence ID" value="KAK8499593.1"/>
    <property type="molecule type" value="Genomic_DNA"/>
</dbReference>
<evidence type="ECO:0000313" key="1">
    <source>
        <dbReference type="EMBL" id="KAK8499593.1"/>
    </source>
</evidence>
<name>A0ABR2B0L8_9ROSI</name>